<dbReference type="PANTHER" id="PTHR33545">
    <property type="entry name" value="UPF0750 MEMBRANE PROTEIN YITT-RELATED"/>
    <property type="match status" value="1"/>
</dbReference>
<comment type="subcellular location">
    <subcellularLocation>
        <location evidence="1">Cell membrane</location>
        <topology evidence="1">Multi-pass membrane protein</topology>
    </subcellularLocation>
</comment>
<dbReference type="Pfam" id="PF10035">
    <property type="entry name" value="DUF2179"/>
    <property type="match status" value="1"/>
</dbReference>
<dbReference type="GO" id="GO:0005886">
    <property type="term" value="C:plasma membrane"/>
    <property type="evidence" value="ECO:0007669"/>
    <property type="project" value="UniProtKB-SubCell"/>
</dbReference>
<reference evidence="6 7" key="1">
    <citation type="submission" date="2018-08" db="EMBL/GenBank/DDBJ databases">
        <title>Lactobacillus suantsai sp. nov., isolated from traditional fermented suan-tsai in Taiwan.</title>
        <authorList>
            <person name="Huang C.-H."/>
        </authorList>
    </citation>
    <scope>NUCLEOTIDE SEQUENCE [LARGE SCALE GENOMIC DNA]</scope>
    <source>
        <strain evidence="6 7">BCRC 12945</strain>
    </source>
</reference>
<evidence type="ECO:0000256" key="3">
    <source>
        <dbReference type="ARBA" id="ARBA00022692"/>
    </source>
</evidence>
<protein>
    <submittedName>
        <fullName evidence="6">YitT family protein</fullName>
    </submittedName>
</protein>
<dbReference type="OrthoDB" id="1758221at2"/>
<evidence type="ECO:0000256" key="1">
    <source>
        <dbReference type="ARBA" id="ARBA00004651"/>
    </source>
</evidence>
<dbReference type="AlphaFoldDB" id="A0A4Q0VK75"/>
<gene>
    <name evidence="6" type="ORF">DXH47_02255</name>
</gene>
<accession>A0A4Q0VK75</accession>
<keyword evidence="2" id="KW-1003">Cell membrane</keyword>
<dbReference type="CDD" id="cd16380">
    <property type="entry name" value="YitT_C"/>
    <property type="match status" value="1"/>
</dbReference>
<keyword evidence="7" id="KW-1185">Reference proteome</keyword>
<evidence type="ECO:0000313" key="7">
    <source>
        <dbReference type="Proteomes" id="UP000290602"/>
    </source>
</evidence>
<dbReference type="InterPro" id="IPR019264">
    <property type="entry name" value="DUF2179"/>
</dbReference>
<sequence length="297" mass="33052">MQQVQEEKIRVLDLLMIGLGCEALAFSLVFFNIANHFADGGISGITLIIRALFHFDPAYSTILINVPLLAIGYRYLGKQSLIYTVYGTVMLSVFLWIWQRVPIAIDLRGDLLLAALAAGITGGFGSGLIYRYGGTTGGTDIVARILERFLGVPMGQSLLWLDVIILLISLVYINVPHMAYTLIYSFIMTRIVNFTQEGAYAARGIIVISDQYQVITNAIMDRLQRGVSLVNGEGGYSHRERKIIYVVVAPHELHTLRQIITDCDPHAFVSIISVAEALGEGFSFAVPKRRLWDRIKR</sequence>
<name>A0A4Q0VK75_9LACO</name>
<keyword evidence="3" id="KW-0812">Transmembrane</keyword>
<comment type="caution">
    <text evidence="6">The sequence shown here is derived from an EMBL/GenBank/DDBJ whole genome shotgun (WGS) entry which is preliminary data.</text>
</comment>
<proteinExistence type="predicted"/>
<evidence type="ECO:0000256" key="5">
    <source>
        <dbReference type="ARBA" id="ARBA00023136"/>
    </source>
</evidence>
<dbReference type="Proteomes" id="UP000290602">
    <property type="component" value="Unassembled WGS sequence"/>
</dbReference>
<evidence type="ECO:0000313" key="6">
    <source>
        <dbReference type="EMBL" id="RXI79569.1"/>
    </source>
</evidence>
<dbReference type="RefSeq" id="WP_129031458.1">
    <property type="nucleotide sequence ID" value="NZ_CP059603.1"/>
</dbReference>
<organism evidence="6 7">
    <name type="scientific">Levilactobacillus suantsaii</name>
    <dbReference type="NCBI Taxonomy" id="2292255"/>
    <lineage>
        <taxon>Bacteria</taxon>
        <taxon>Bacillati</taxon>
        <taxon>Bacillota</taxon>
        <taxon>Bacilli</taxon>
        <taxon>Lactobacillales</taxon>
        <taxon>Lactobacillaceae</taxon>
        <taxon>Levilactobacillus</taxon>
    </lineage>
</organism>
<dbReference type="Pfam" id="PF02588">
    <property type="entry name" value="YitT_membrane"/>
    <property type="match status" value="1"/>
</dbReference>
<evidence type="ECO:0000256" key="4">
    <source>
        <dbReference type="ARBA" id="ARBA00022989"/>
    </source>
</evidence>
<dbReference type="InterPro" id="IPR015867">
    <property type="entry name" value="N-reg_PII/ATP_PRibTrfase_C"/>
</dbReference>
<dbReference type="EMBL" id="QXIL01000003">
    <property type="protein sequence ID" value="RXI79569.1"/>
    <property type="molecule type" value="Genomic_DNA"/>
</dbReference>
<dbReference type="InterPro" id="IPR051461">
    <property type="entry name" value="UPF0750_membrane"/>
</dbReference>
<dbReference type="InterPro" id="IPR003740">
    <property type="entry name" value="YitT"/>
</dbReference>
<keyword evidence="5" id="KW-0472">Membrane</keyword>
<dbReference type="Gene3D" id="3.30.70.120">
    <property type="match status" value="1"/>
</dbReference>
<evidence type="ECO:0000256" key="2">
    <source>
        <dbReference type="ARBA" id="ARBA00022475"/>
    </source>
</evidence>
<keyword evidence="4" id="KW-1133">Transmembrane helix</keyword>
<dbReference type="PIRSF" id="PIRSF006483">
    <property type="entry name" value="Membrane_protein_YitT"/>
    <property type="match status" value="1"/>
</dbReference>
<dbReference type="PANTHER" id="PTHR33545:SF10">
    <property type="entry name" value="UPF0750 MEMBRANE PROTEIN YPJC"/>
    <property type="match status" value="1"/>
</dbReference>